<dbReference type="GO" id="GO:0004402">
    <property type="term" value="F:histone acetyltransferase activity"/>
    <property type="evidence" value="ECO:0007669"/>
    <property type="project" value="InterPro"/>
</dbReference>
<organism evidence="7">
    <name type="scientific">Onchocerca flexuosa</name>
    <dbReference type="NCBI Taxonomy" id="387005"/>
    <lineage>
        <taxon>Eukaryota</taxon>
        <taxon>Metazoa</taxon>
        <taxon>Ecdysozoa</taxon>
        <taxon>Nematoda</taxon>
        <taxon>Chromadorea</taxon>
        <taxon>Rhabditida</taxon>
        <taxon>Spirurina</taxon>
        <taxon>Spiruromorpha</taxon>
        <taxon>Filarioidea</taxon>
        <taxon>Onchocercidae</taxon>
        <taxon>Onchocerca</taxon>
    </lineage>
</organism>
<evidence type="ECO:0000313" key="6">
    <source>
        <dbReference type="Proteomes" id="UP000267606"/>
    </source>
</evidence>
<dbReference type="AlphaFoldDB" id="A0A183H971"/>
<dbReference type="Pfam" id="PF01853">
    <property type="entry name" value="MOZ_SAS"/>
    <property type="match status" value="1"/>
</dbReference>
<dbReference type="SUPFAM" id="SSF55729">
    <property type="entry name" value="Acyl-CoA N-acyltransferases (Nat)"/>
    <property type="match status" value="1"/>
</dbReference>
<evidence type="ECO:0000256" key="1">
    <source>
        <dbReference type="ARBA" id="ARBA00010107"/>
    </source>
</evidence>
<dbReference type="WBParaSite" id="OFLC_0000403201-mRNA-1">
    <property type="protein sequence ID" value="OFLC_0000403201-mRNA-1"/>
    <property type="gene ID" value="OFLC_0000403201"/>
</dbReference>
<evidence type="ECO:0000256" key="2">
    <source>
        <dbReference type="ARBA" id="ARBA00013184"/>
    </source>
</evidence>
<keyword evidence="6" id="KW-1185">Reference proteome</keyword>
<reference evidence="5 6" key="2">
    <citation type="submission" date="2018-11" db="EMBL/GenBank/DDBJ databases">
        <authorList>
            <consortium name="Pathogen Informatics"/>
        </authorList>
    </citation>
    <scope>NUCLEOTIDE SEQUENCE [LARGE SCALE GENOMIC DNA]</scope>
</reference>
<dbReference type="PROSITE" id="PS51726">
    <property type="entry name" value="MYST_HAT"/>
    <property type="match status" value="1"/>
</dbReference>
<protein>
    <recommendedName>
        <fullName evidence="2">histone acetyltransferase</fullName>
        <ecNumber evidence="2">2.3.1.48</ecNumber>
    </recommendedName>
</protein>
<keyword evidence="3" id="KW-0007">Acetylation</keyword>
<proteinExistence type="inferred from homology"/>
<dbReference type="Proteomes" id="UP000267606">
    <property type="component" value="Unassembled WGS sequence"/>
</dbReference>
<reference evidence="7" key="1">
    <citation type="submission" date="2016-06" db="UniProtKB">
        <authorList>
            <consortium name="WormBaseParasite"/>
        </authorList>
    </citation>
    <scope>IDENTIFICATION</scope>
</reference>
<evidence type="ECO:0000313" key="5">
    <source>
        <dbReference type="EMBL" id="VDO38653.1"/>
    </source>
</evidence>
<dbReference type="InterPro" id="IPR016181">
    <property type="entry name" value="Acyl_CoA_acyltransferase"/>
</dbReference>
<dbReference type="InterPro" id="IPR036388">
    <property type="entry name" value="WH-like_DNA-bd_sf"/>
</dbReference>
<sequence length="170" mass="19500">MGNLAYRSYWRSIVLEYFKRPSSASFAALTLEDIAKTTGVSVEDIMQTMKDLEMLHIDQNGEIKSLIINKNLVESHWAKAENDKKRIWIDEDNLKLNVLCLPIIIVLNNNENSLAILKYDAKYVSEASANQYSSGSRSNFLWLNTPMMKVAELESFSNWTAHLSFILLYD</sequence>
<feature type="domain" description="MYST-type HAT" evidence="4">
    <location>
        <begin position="1"/>
        <end position="98"/>
    </location>
</feature>
<gene>
    <name evidence="5" type="ORF">OFLC_LOCUS4033</name>
</gene>
<name>A0A183H971_9BILA</name>
<dbReference type="GO" id="GO:0006355">
    <property type="term" value="P:regulation of DNA-templated transcription"/>
    <property type="evidence" value="ECO:0007669"/>
    <property type="project" value="InterPro"/>
</dbReference>
<dbReference type="EC" id="2.3.1.48" evidence="2"/>
<dbReference type="STRING" id="387005.A0A183H971"/>
<evidence type="ECO:0000256" key="3">
    <source>
        <dbReference type="ARBA" id="ARBA00022990"/>
    </source>
</evidence>
<evidence type="ECO:0000313" key="7">
    <source>
        <dbReference type="WBParaSite" id="OFLC_0000403201-mRNA-1"/>
    </source>
</evidence>
<dbReference type="InterPro" id="IPR002717">
    <property type="entry name" value="HAT_MYST-type"/>
</dbReference>
<evidence type="ECO:0000259" key="4">
    <source>
        <dbReference type="PROSITE" id="PS51726"/>
    </source>
</evidence>
<dbReference type="Gene3D" id="1.10.10.10">
    <property type="entry name" value="Winged helix-like DNA-binding domain superfamily/Winged helix DNA-binding domain"/>
    <property type="match status" value="1"/>
</dbReference>
<comment type="similarity">
    <text evidence="1">Belongs to the MYST (SAS/MOZ) family.</text>
</comment>
<accession>A0A183H971</accession>
<dbReference type="EMBL" id="UZAJ01002912">
    <property type="protein sequence ID" value="VDO38653.1"/>
    <property type="molecule type" value="Genomic_DNA"/>
</dbReference>